<evidence type="ECO:0000256" key="1">
    <source>
        <dbReference type="SAM" id="MobiDB-lite"/>
    </source>
</evidence>
<keyword evidence="3" id="KW-1185">Reference proteome</keyword>
<accession>A0AAD7BQ93</accession>
<dbReference type="Proteomes" id="UP001221142">
    <property type="component" value="Unassembled WGS sequence"/>
</dbReference>
<gene>
    <name evidence="2" type="ORF">FB45DRAFT_868653</name>
</gene>
<feature type="compositionally biased region" description="Basic residues" evidence="1">
    <location>
        <begin position="323"/>
        <end position="344"/>
    </location>
</feature>
<comment type="caution">
    <text evidence="2">The sequence shown here is derived from an EMBL/GenBank/DDBJ whole genome shotgun (WGS) entry which is preliminary data.</text>
</comment>
<dbReference type="EMBL" id="JARKIF010000011">
    <property type="protein sequence ID" value="KAJ7627434.1"/>
    <property type="molecule type" value="Genomic_DNA"/>
</dbReference>
<proteinExistence type="predicted"/>
<dbReference type="AlphaFoldDB" id="A0AAD7BQ93"/>
<sequence length="423" mass="47511">MYNTCLYDTPVKYTVPYPALVGVLAFFLLGVQPEVPGHLVASPPVLDKSVDLYNQGSWNCYSPFCSPDSVNVSGWTRVTFWLNFSNATDSGGPGGYLFVCPPKHLRTGPESFGWPQCAWFWSMDPNGDHPLTEQDARRFGLPGIQMRIEVSGRSWPSSVYEGLKTFHAAKGFDPESQELAQQLELPLLEVSGEGAAPLFSNGWFQTVYLHTSLMLQPVSDESQIFIPECLDPVGKQARQFARAERVLELVDWKKGNHQIAQRNLEKQLRFKADKVAWHSSWEQGNGPREELAKPRWKDYRPEMRLRRPIKMLNGEDWKPRGKMMLKKKSRRKTTARKGARKRMLKTGGGRPKAVADNIEAVPDIVQLDHIDDEAHVLLLRTLTRCPPRPPDRIKTKTQAAVPYSTTVGSRGAATFGVPAVTAV</sequence>
<protein>
    <submittedName>
        <fullName evidence="2">Uncharacterized protein</fullName>
    </submittedName>
</protein>
<name>A0AAD7BQ93_9AGAR</name>
<evidence type="ECO:0000313" key="2">
    <source>
        <dbReference type="EMBL" id="KAJ7627434.1"/>
    </source>
</evidence>
<reference evidence="2" key="1">
    <citation type="submission" date="2023-03" db="EMBL/GenBank/DDBJ databases">
        <title>Massive genome expansion in bonnet fungi (Mycena s.s.) driven by repeated elements and novel gene families across ecological guilds.</title>
        <authorList>
            <consortium name="Lawrence Berkeley National Laboratory"/>
            <person name="Harder C.B."/>
            <person name="Miyauchi S."/>
            <person name="Viragh M."/>
            <person name="Kuo A."/>
            <person name="Thoen E."/>
            <person name="Andreopoulos B."/>
            <person name="Lu D."/>
            <person name="Skrede I."/>
            <person name="Drula E."/>
            <person name="Henrissat B."/>
            <person name="Morin E."/>
            <person name="Kohler A."/>
            <person name="Barry K."/>
            <person name="LaButti K."/>
            <person name="Morin E."/>
            <person name="Salamov A."/>
            <person name="Lipzen A."/>
            <person name="Mereny Z."/>
            <person name="Hegedus B."/>
            <person name="Baldrian P."/>
            <person name="Stursova M."/>
            <person name="Weitz H."/>
            <person name="Taylor A."/>
            <person name="Grigoriev I.V."/>
            <person name="Nagy L.G."/>
            <person name="Martin F."/>
            <person name="Kauserud H."/>
        </authorList>
    </citation>
    <scope>NUCLEOTIDE SEQUENCE</scope>
    <source>
        <strain evidence="2">9284</strain>
    </source>
</reference>
<organism evidence="2 3">
    <name type="scientific">Roridomyces roridus</name>
    <dbReference type="NCBI Taxonomy" id="1738132"/>
    <lineage>
        <taxon>Eukaryota</taxon>
        <taxon>Fungi</taxon>
        <taxon>Dikarya</taxon>
        <taxon>Basidiomycota</taxon>
        <taxon>Agaricomycotina</taxon>
        <taxon>Agaricomycetes</taxon>
        <taxon>Agaricomycetidae</taxon>
        <taxon>Agaricales</taxon>
        <taxon>Marasmiineae</taxon>
        <taxon>Mycenaceae</taxon>
        <taxon>Roridomyces</taxon>
    </lineage>
</organism>
<evidence type="ECO:0000313" key="3">
    <source>
        <dbReference type="Proteomes" id="UP001221142"/>
    </source>
</evidence>
<feature type="region of interest" description="Disordered" evidence="1">
    <location>
        <begin position="323"/>
        <end position="351"/>
    </location>
</feature>